<comment type="caution">
    <text evidence="1">The sequence shown here is derived from an EMBL/GenBank/DDBJ whole genome shotgun (WGS) entry which is preliminary data.</text>
</comment>
<protein>
    <submittedName>
        <fullName evidence="1">Uncharacterized protein</fullName>
    </submittedName>
</protein>
<gene>
    <name evidence="1" type="ORF">MEG1DRAFT_03877</name>
</gene>
<evidence type="ECO:0000313" key="1">
    <source>
        <dbReference type="EMBL" id="KER01512.1"/>
    </source>
</evidence>
<organism evidence="1 2">
    <name type="scientific">Photorhabdus temperata subsp. temperata Meg1</name>
    <dbReference type="NCBI Taxonomy" id="1393735"/>
    <lineage>
        <taxon>Bacteria</taxon>
        <taxon>Pseudomonadati</taxon>
        <taxon>Pseudomonadota</taxon>
        <taxon>Gammaproteobacteria</taxon>
        <taxon>Enterobacterales</taxon>
        <taxon>Morganellaceae</taxon>
        <taxon>Photorhabdus</taxon>
    </lineage>
</organism>
<sequence length="242" mass="27330">MAPNFTKSYSKNLKHKPFSTSETEIDTYYYLSSDGDLVKVTEYALIGGEFDYYCELVAMGCGTEDFYSEHATTLKNARLKEWQIIEELLSLGMHQPSEDLLIGRVAFNDFNFYDGGALKTGKQIRGTEILSSYQGVGAAKQIYKCLLLKHDYLICDHIQTILGGRLWAQGMIKIGEVRVYDCTKKQFVDVLTPYGHGINGVLPWSAIGLDQYDMALWGSKMKLAMEPCQHLVNIISKDKLYS</sequence>
<dbReference type="EMBL" id="JGVH01000080">
    <property type="protein sequence ID" value="KER01512.1"/>
    <property type="molecule type" value="Genomic_DNA"/>
</dbReference>
<name>A0A081RS59_PHOTE</name>
<dbReference type="PATRIC" id="fig|1393735.3.peg.3971"/>
<proteinExistence type="predicted"/>
<dbReference type="RefSeq" id="WP_036841091.1">
    <property type="nucleotide sequence ID" value="NZ_CAWLUD010000080.1"/>
</dbReference>
<dbReference type="AlphaFoldDB" id="A0A081RS59"/>
<dbReference type="Proteomes" id="UP000028002">
    <property type="component" value="Unassembled WGS sequence"/>
</dbReference>
<reference evidence="1 2" key="1">
    <citation type="submission" date="2014-03" db="EMBL/GenBank/DDBJ databases">
        <title>Draft Genome of Photorhabdus temperata Meg1.</title>
        <authorList>
            <person name="Hurst S.G.IV."/>
            <person name="Morris K."/>
            <person name="Thomas K."/>
            <person name="Tisa L.S."/>
        </authorList>
    </citation>
    <scope>NUCLEOTIDE SEQUENCE [LARGE SCALE GENOMIC DNA]</scope>
    <source>
        <strain evidence="1 2">Meg1</strain>
    </source>
</reference>
<accession>A0A081RS59</accession>
<evidence type="ECO:0000313" key="2">
    <source>
        <dbReference type="Proteomes" id="UP000028002"/>
    </source>
</evidence>